<dbReference type="KEGG" id="cdx:CDES_09115"/>
<dbReference type="SUPFAM" id="SSF102405">
    <property type="entry name" value="MCP/YpsA-like"/>
    <property type="match status" value="1"/>
</dbReference>
<dbReference type="Proteomes" id="UP000068067">
    <property type="component" value="Chromosome"/>
</dbReference>
<dbReference type="OrthoDB" id="9785707at2"/>
<dbReference type="GO" id="GO:0009294">
    <property type="term" value="P:DNA-mediated transformation"/>
    <property type="evidence" value="ECO:0007669"/>
    <property type="project" value="InterPro"/>
</dbReference>
<dbReference type="PANTHER" id="PTHR43022:SF1">
    <property type="entry name" value="PROTEIN SMF"/>
    <property type="match status" value="1"/>
</dbReference>
<proteinExistence type="inferred from homology"/>
<dbReference type="NCBIfam" id="TIGR00732">
    <property type="entry name" value="dprA"/>
    <property type="match status" value="1"/>
</dbReference>
<comment type="similarity">
    <text evidence="1">Belongs to the DprA/Smf family.</text>
</comment>
<evidence type="ECO:0000313" key="4">
    <source>
        <dbReference type="Proteomes" id="UP000068067"/>
    </source>
</evidence>
<evidence type="ECO:0000256" key="1">
    <source>
        <dbReference type="ARBA" id="ARBA00006525"/>
    </source>
</evidence>
<name>A0A0M4CGR1_9CORY</name>
<protein>
    <recommendedName>
        <fullName evidence="2">Smf/DprA SLOG domain-containing protein</fullName>
    </recommendedName>
</protein>
<dbReference type="PATRIC" id="fig|931089.4.peg.1837"/>
<dbReference type="Pfam" id="PF02481">
    <property type="entry name" value="DNA_processg_A"/>
    <property type="match status" value="1"/>
</dbReference>
<evidence type="ECO:0000313" key="3">
    <source>
        <dbReference type="EMBL" id="ALC06215.1"/>
    </source>
</evidence>
<dbReference type="PANTHER" id="PTHR43022">
    <property type="entry name" value="PROTEIN SMF"/>
    <property type="match status" value="1"/>
</dbReference>
<evidence type="ECO:0000259" key="2">
    <source>
        <dbReference type="Pfam" id="PF02481"/>
    </source>
</evidence>
<organism evidence="3 4">
    <name type="scientific">Corynebacterium deserti GIMN1.010</name>
    <dbReference type="NCBI Taxonomy" id="931089"/>
    <lineage>
        <taxon>Bacteria</taxon>
        <taxon>Bacillati</taxon>
        <taxon>Actinomycetota</taxon>
        <taxon>Actinomycetes</taxon>
        <taxon>Mycobacteriales</taxon>
        <taxon>Corynebacteriaceae</taxon>
        <taxon>Corynebacterium</taxon>
    </lineage>
</organism>
<dbReference type="EMBL" id="CP009220">
    <property type="protein sequence ID" value="ALC06215.1"/>
    <property type="molecule type" value="Genomic_DNA"/>
</dbReference>
<dbReference type="InterPro" id="IPR003488">
    <property type="entry name" value="DprA"/>
</dbReference>
<dbReference type="InterPro" id="IPR057666">
    <property type="entry name" value="DrpA_SLOG"/>
</dbReference>
<reference evidence="3 4" key="1">
    <citation type="submission" date="2014-08" db="EMBL/GenBank/DDBJ databases">
        <title>Complete genome sequence of Corynebacterium deserti GIMN1.010 (=DSM 45689), isolated from desert sand in western China.</title>
        <authorList>
            <person name="Ruckert C."/>
            <person name="Albersmeier A."/>
            <person name="Kalinowski J."/>
        </authorList>
    </citation>
    <scope>NUCLEOTIDE SEQUENCE [LARGE SCALE GENOMIC DNA]</scope>
    <source>
        <strain evidence="3 4">GIMN1.010</strain>
    </source>
</reference>
<feature type="domain" description="Smf/DprA SLOG" evidence="2">
    <location>
        <begin position="113"/>
        <end position="307"/>
    </location>
</feature>
<dbReference type="AlphaFoldDB" id="A0A0M4CGR1"/>
<keyword evidence="4" id="KW-1185">Reference proteome</keyword>
<dbReference type="STRING" id="931089.CDES_09115"/>
<dbReference type="Gene3D" id="3.40.50.450">
    <property type="match status" value="1"/>
</dbReference>
<accession>A0A0M4CGR1</accession>
<gene>
    <name evidence="3" type="ORF">CDES_09115</name>
</gene>
<sequence length="394" mass="42632">MTNTRQMAWAYLSRVVEGPNAYLQEALAAGHDVEKVAHGIKNREAWLDPALLKATESRFSWDTAQRDLDIIAKLGGRLISTDDPEWPVEELDHAFGFAASGMSDHVRTYQDDALPPHALWVNGGNLRELSAQSVTLVGTRAISKYGTEVTAMFTQQLVAHQWTIVSGGALGVDTVAHTEALRSQGCTIAVAACGLDRSYPAHNRELFDHISGSNRGVMVSEYPPGTTPQRHRFLTRNRLVAALSQGTVVVEAAWRSGALNTLSWCEGLGRVAMAVPGPVTTAGSLGCHERIRNGSAQMVTSGDDVRSLLGAVGALDVQEQYEISFAASPIQGLSRNELRVFDALDEAGRGRDASRIASDAGLTVALTVHVLLDLHKRGIVSREGTVWMRNKENF</sequence>